<dbReference type="EMBL" id="JAWZYT010001369">
    <property type="protein sequence ID" value="KAK4312869.1"/>
    <property type="molecule type" value="Genomic_DNA"/>
</dbReference>
<comment type="caution">
    <text evidence="1">The sequence shown here is derived from an EMBL/GenBank/DDBJ whole genome shotgun (WGS) entry which is preliminary data.</text>
</comment>
<dbReference type="AlphaFoldDB" id="A0AAE1PT69"/>
<keyword evidence="2" id="KW-1185">Reference proteome</keyword>
<name>A0AAE1PT69_9EUCA</name>
<evidence type="ECO:0000313" key="1">
    <source>
        <dbReference type="EMBL" id="KAK4312869.1"/>
    </source>
</evidence>
<organism evidence="1 2">
    <name type="scientific">Petrolisthes manimaculis</name>
    <dbReference type="NCBI Taxonomy" id="1843537"/>
    <lineage>
        <taxon>Eukaryota</taxon>
        <taxon>Metazoa</taxon>
        <taxon>Ecdysozoa</taxon>
        <taxon>Arthropoda</taxon>
        <taxon>Crustacea</taxon>
        <taxon>Multicrustacea</taxon>
        <taxon>Malacostraca</taxon>
        <taxon>Eumalacostraca</taxon>
        <taxon>Eucarida</taxon>
        <taxon>Decapoda</taxon>
        <taxon>Pleocyemata</taxon>
        <taxon>Anomura</taxon>
        <taxon>Galatheoidea</taxon>
        <taxon>Porcellanidae</taxon>
        <taxon>Petrolisthes</taxon>
    </lineage>
</organism>
<sequence length="122" mass="13193">MTRPQLAYNPTIKHPLPYRSGTGLNTCTFLAYPITKIAFSTDFPNSDRDTSILNTDKCRGSGGRLWVFLVWVQLVRDCLGVGGVGVAGVEGGKVGGVWVQLCGRVRSGNSGCGSVELRFRAW</sequence>
<protein>
    <submittedName>
        <fullName evidence="1">Uncharacterized protein</fullName>
    </submittedName>
</protein>
<dbReference type="Proteomes" id="UP001292094">
    <property type="component" value="Unassembled WGS sequence"/>
</dbReference>
<reference evidence="1" key="1">
    <citation type="submission" date="2023-11" db="EMBL/GenBank/DDBJ databases">
        <title>Genome assemblies of two species of porcelain crab, Petrolisthes cinctipes and Petrolisthes manimaculis (Anomura: Porcellanidae).</title>
        <authorList>
            <person name="Angst P."/>
        </authorList>
    </citation>
    <scope>NUCLEOTIDE SEQUENCE</scope>
    <source>
        <strain evidence="1">PB745_02</strain>
        <tissue evidence="1">Gill</tissue>
    </source>
</reference>
<evidence type="ECO:0000313" key="2">
    <source>
        <dbReference type="Proteomes" id="UP001292094"/>
    </source>
</evidence>
<gene>
    <name evidence="1" type="ORF">Pmani_015732</name>
</gene>
<accession>A0AAE1PT69</accession>
<proteinExistence type="predicted"/>